<organism evidence="3 4">
    <name type="scientific">Oceanotoga teriensis</name>
    <dbReference type="NCBI Taxonomy" id="515440"/>
    <lineage>
        <taxon>Bacteria</taxon>
        <taxon>Thermotogati</taxon>
        <taxon>Thermotogota</taxon>
        <taxon>Thermotogae</taxon>
        <taxon>Petrotogales</taxon>
        <taxon>Petrotogaceae</taxon>
        <taxon>Oceanotoga</taxon>
    </lineage>
</organism>
<protein>
    <submittedName>
        <fullName evidence="3">PTS system IIB component (L-Asc family)</fullName>
    </submittedName>
</protein>
<dbReference type="SUPFAM" id="SSF52794">
    <property type="entry name" value="PTS system IIB component-like"/>
    <property type="match status" value="1"/>
</dbReference>
<dbReference type="Pfam" id="PF02302">
    <property type="entry name" value="PTS_IIB"/>
    <property type="match status" value="1"/>
</dbReference>
<evidence type="ECO:0000259" key="2">
    <source>
        <dbReference type="PROSITE" id="PS51099"/>
    </source>
</evidence>
<dbReference type="GO" id="GO:0008982">
    <property type="term" value="F:protein-N(PI)-phosphohistidine-sugar phosphotransferase activity"/>
    <property type="evidence" value="ECO:0007669"/>
    <property type="project" value="InterPro"/>
</dbReference>
<comment type="caution">
    <text evidence="3">The sequence shown here is derived from an EMBL/GenBank/DDBJ whole genome shotgun (WGS) entry which is preliminary data.</text>
</comment>
<sequence>MKILSVCGMGLGSSLMLRMAVESVLKEMKIDADVEVADVSSAVSMNADIIVASPEIAEQLAGHKAKIVSIKNMTDKTEIKEKLEGIING</sequence>
<keyword evidence="1" id="KW-0808">Transferase</keyword>
<dbReference type="RefSeq" id="WP_109604996.1">
    <property type="nucleotide sequence ID" value="NZ_JAMHJO010000002.1"/>
</dbReference>
<name>A0AA45C6G4_9BACT</name>
<keyword evidence="4" id="KW-1185">Reference proteome</keyword>
<gene>
    <name evidence="3" type="ORF">C7380_11068</name>
</gene>
<feature type="domain" description="PTS EIIB type-2" evidence="2">
    <location>
        <begin position="1"/>
        <end position="89"/>
    </location>
</feature>
<dbReference type="PROSITE" id="PS51099">
    <property type="entry name" value="PTS_EIIB_TYPE_2"/>
    <property type="match status" value="1"/>
</dbReference>
<evidence type="ECO:0000313" key="3">
    <source>
        <dbReference type="EMBL" id="PWJ92075.1"/>
    </source>
</evidence>
<evidence type="ECO:0000313" key="4">
    <source>
        <dbReference type="Proteomes" id="UP000245921"/>
    </source>
</evidence>
<dbReference type="InterPro" id="IPR003501">
    <property type="entry name" value="PTS_EIIB_2/3"/>
</dbReference>
<proteinExistence type="predicted"/>
<dbReference type="GO" id="GO:0009401">
    <property type="term" value="P:phosphoenolpyruvate-dependent sugar phosphotransferase system"/>
    <property type="evidence" value="ECO:0007669"/>
    <property type="project" value="InterPro"/>
</dbReference>
<dbReference type="InterPro" id="IPR013011">
    <property type="entry name" value="PTS_EIIB_2"/>
</dbReference>
<dbReference type="EMBL" id="QGGI01000010">
    <property type="protein sequence ID" value="PWJ92075.1"/>
    <property type="molecule type" value="Genomic_DNA"/>
</dbReference>
<dbReference type="Proteomes" id="UP000245921">
    <property type="component" value="Unassembled WGS sequence"/>
</dbReference>
<reference evidence="3 4" key="1">
    <citation type="submission" date="2018-05" db="EMBL/GenBank/DDBJ databases">
        <title>Genomic Encyclopedia of Type Strains, Phase IV (KMG-IV): sequencing the most valuable type-strain genomes for metagenomic binning, comparative biology and taxonomic classification.</title>
        <authorList>
            <person name="Goeker M."/>
        </authorList>
    </citation>
    <scope>NUCLEOTIDE SEQUENCE [LARGE SCALE GENOMIC DNA]</scope>
    <source>
        <strain evidence="3 4">DSM 24906</strain>
    </source>
</reference>
<evidence type="ECO:0000256" key="1">
    <source>
        <dbReference type="ARBA" id="ARBA00022679"/>
    </source>
</evidence>
<dbReference type="AlphaFoldDB" id="A0AA45C6G4"/>
<accession>A0AA45C6G4</accession>
<dbReference type="InterPro" id="IPR036095">
    <property type="entry name" value="PTS_EIIB-like_sf"/>
</dbReference>
<dbReference type="Gene3D" id="3.40.50.2300">
    <property type="match status" value="1"/>
</dbReference>
<dbReference type="CDD" id="cd05563">
    <property type="entry name" value="PTS_IIB_ascorbate"/>
    <property type="match status" value="1"/>
</dbReference>